<protein>
    <recommendedName>
        <fullName evidence="2">DUF7808 domain-containing protein</fullName>
    </recommendedName>
</protein>
<dbReference type="AlphaFoldDB" id="A0A9P1IWA8"/>
<sequence>MFLFSKSTALLFLLTVVLLVSAESVHWQWREIRCEPHDGDEEGQASSCELQLKEDENDQNPRVVPFNTCNDETVEGELKTYCDILCPGASTAYRITRWPQQHKSCFTHTTYRLEKREENFYLWRSKDCRTSSIGFMIRCEFQSPRSDFLTDQDLFRVARRLT</sequence>
<keyword evidence="1" id="KW-0732">Signal</keyword>
<dbReference type="PANTHER" id="PTHR34493">
    <property type="entry name" value="PROTEIN CBG13422-RELATED"/>
    <property type="match status" value="1"/>
</dbReference>
<feature type="domain" description="DUF7808" evidence="2">
    <location>
        <begin position="25"/>
        <end position="156"/>
    </location>
</feature>
<dbReference type="Pfam" id="PF25096">
    <property type="entry name" value="DUF7808"/>
    <property type="match status" value="1"/>
</dbReference>
<name>A0A9P1IWA8_9PELO</name>
<organism evidence="3 4">
    <name type="scientific">Caenorhabditis angaria</name>
    <dbReference type="NCBI Taxonomy" id="860376"/>
    <lineage>
        <taxon>Eukaryota</taxon>
        <taxon>Metazoa</taxon>
        <taxon>Ecdysozoa</taxon>
        <taxon>Nematoda</taxon>
        <taxon>Chromadorea</taxon>
        <taxon>Rhabditida</taxon>
        <taxon>Rhabditina</taxon>
        <taxon>Rhabditomorpha</taxon>
        <taxon>Rhabditoidea</taxon>
        <taxon>Rhabditidae</taxon>
        <taxon>Peloderinae</taxon>
        <taxon>Caenorhabditis</taxon>
    </lineage>
</organism>
<keyword evidence="4" id="KW-1185">Reference proteome</keyword>
<proteinExistence type="predicted"/>
<evidence type="ECO:0000259" key="2">
    <source>
        <dbReference type="Pfam" id="PF25096"/>
    </source>
</evidence>
<comment type="caution">
    <text evidence="3">The sequence shown here is derived from an EMBL/GenBank/DDBJ whole genome shotgun (WGS) entry which is preliminary data.</text>
</comment>
<dbReference type="PANTHER" id="PTHR34493:SF8">
    <property type="entry name" value="DUF281 DOMAIN-CONTAINING PROTEIN"/>
    <property type="match status" value="1"/>
</dbReference>
<evidence type="ECO:0000256" key="1">
    <source>
        <dbReference type="SAM" id="SignalP"/>
    </source>
</evidence>
<dbReference type="OrthoDB" id="5811728at2759"/>
<gene>
    <name evidence="3" type="ORF">CAMP_LOCUS16092</name>
</gene>
<dbReference type="InterPro" id="IPR056710">
    <property type="entry name" value="DUF7808"/>
</dbReference>
<feature type="signal peptide" evidence="1">
    <location>
        <begin position="1"/>
        <end position="22"/>
    </location>
</feature>
<evidence type="ECO:0000313" key="3">
    <source>
        <dbReference type="EMBL" id="CAI5453455.1"/>
    </source>
</evidence>
<dbReference type="EMBL" id="CANHGI010000005">
    <property type="protein sequence ID" value="CAI5453455.1"/>
    <property type="molecule type" value="Genomic_DNA"/>
</dbReference>
<evidence type="ECO:0000313" key="4">
    <source>
        <dbReference type="Proteomes" id="UP001152747"/>
    </source>
</evidence>
<accession>A0A9P1IWA8</accession>
<feature type="chain" id="PRO_5040289821" description="DUF7808 domain-containing protein" evidence="1">
    <location>
        <begin position="23"/>
        <end position="162"/>
    </location>
</feature>
<reference evidence="3" key="1">
    <citation type="submission" date="2022-11" db="EMBL/GenBank/DDBJ databases">
        <authorList>
            <person name="Kikuchi T."/>
        </authorList>
    </citation>
    <scope>NUCLEOTIDE SEQUENCE</scope>
    <source>
        <strain evidence="3">PS1010</strain>
    </source>
</reference>
<dbReference type="Proteomes" id="UP001152747">
    <property type="component" value="Unassembled WGS sequence"/>
</dbReference>